<dbReference type="InterPro" id="IPR006224">
    <property type="entry name" value="PsdUridine_synth_RluA-like_CS"/>
</dbReference>
<evidence type="ECO:0000256" key="2">
    <source>
        <dbReference type="ARBA" id="ARBA00010876"/>
    </source>
</evidence>
<dbReference type="InterPro" id="IPR050188">
    <property type="entry name" value="RluA_PseudoU_synthase"/>
</dbReference>
<name>A0ABR5Q1Z9_9ACTN</name>
<evidence type="ECO:0000256" key="3">
    <source>
        <dbReference type="ARBA" id="ARBA00031870"/>
    </source>
</evidence>
<dbReference type="RefSeq" id="WP_003148813.1">
    <property type="nucleotide sequence ID" value="NZ_JQCP01000001.1"/>
</dbReference>
<reference evidence="6 7" key="1">
    <citation type="journal article" date="2015" name="Genome Announc.">
        <title>Expanding the biotechnology potential of lactobacilli through comparative genomics of 213 strains and associated genera.</title>
        <authorList>
            <person name="Sun Z."/>
            <person name="Harris H.M."/>
            <person name="McCann A."/>
            <person name="Guo C."/>
            <person name="Argimon S."/>
            <person name="Zhang W."/>
            <person name="Yang X."/>
            <person name="Jeffery I.B."/>
            <person name="Cooney J.C."/>
            <person name="Kagawa T.F."/>
            <person name="Liu W."/>
            <person name="Song Y."/>
            <person name="Salvetti E."/>
            <person name="Wrobel A."/>
            <person name="Rasinkangas P."/>
            <person name="Parkhill J."/>
            <person name="Rea M.C."/>
            <person name="O'Sullivan O."/>
            <person name="Ritari J."/>
            <person name="Douillard F.P."/>
            <person name="Paul Ross R."/>
            <person name="Yang R."/>
            <person name="Briner A.E."/>
            <person name="Felis G.E."/>
            <person name="de Vos W.M."/>
            <person name="Barrangou R."/>
            <person name="Klaenhammer T.R."/>
            <person name="Caufield P.W."/>
            <person name="Cui Y."/>
            <person name="Zhang H."/>
            <person name="O'Toole P.W."/>
        </authorList>
    </citation>
    <scope>NUCLEOTIDE SEQUENCE [LARGE SCALE GENOMIC DNA]</scope>
    <source>
        <strain evidence="6 7">DSM 7090</strain>
    </source>
</reference>
<dbReference type="InterPro" id="IPR006145">
    <property type="entry name" value="PsdUridine_synth_RsuA/RluA"/>
</dbReference>
<evidence type="ECO:0000256" key="4">
    <source>
        <dbReference type="ARBA" id="ARBA00033164"/>
    </source>
</evidence>
<protein>
    <recommendedName>
        <fullName evidence="3">RNA pseudouridylate synthase</fullName>
    </recommendedName>
    <alternativeName>
        <fullName evidence="4">RNA-uridine isomerase</fullName>
    </alternativeName>
</protein>
<dbReference type="InterPro" id="IPR020103">
    <property type="entry name" value="PsdUridine_synth_cat_dom_sf"/>
</dbReference>
<comment type="caution">
    <text evidence="6">The sequence shown here is derived from an EMBL/GenBank/DDBJ whole genome shotgun (WGS) entry which is preliminary data.</text>
</comment>
<organism evidence="6 7">
    <name type="scientific">Lancefieldella rimae</name>
    <dbReference type="NCBI Taxonomy" id="1383"/>
    <lineage>
        <taxon>Bacteria</taxon>
        <taxon>Bacillati</taxon>
        <taxon>Actinomycetota</taxon>
        <taxon>Coriobacteriia</taxon>
        <taxon>Coriobacteriales</taxon>
        <taxon>Atopobiaceae</taxon>
        <taxon>Lancefieldella</taxon>
    </lineage>
</organism>
<accession>A0ABR5Q1Z9</accession>
<comment type="similarity">
    <text evidence="2">Belongs to the pseudouridine synthase RluA family.</text>
</comment>
<dbReference type="Gene3D" id="3.30.2350.10">
    <property type="entry name" value="Pseudouridine synthase"/>
    <property type="match status" value="1"/>
</dbReference>
<dbReference type="GeneID" id="84904220"/>
<feature type="domain" description="Pseudouridine synthase RsuA/RluA-like" evidence="5">
    <location>
        <begin position="10"/>
        <end position="176"/>
    </location>
</feature>
<gene>
    <name evidence="6" type="ORF">IV60_GL000127</name>
</gene>
<dbReference type="PROSITE" id="PS01129">
    <property type="entry name" value="PSI_RLU"/>
    <property type="match status" value="1"/>
</dbReference>
<proteinExistence type="inferred from homology"/>
<evidence type="ECO:0000259" key="5">
    <source>
        <dbReference type="Pfam" id="PF00849"/>
    </source>
</evidence>
<keyword evidence="7" id="KW-1185">Reference proteome</keyword>
<dbReference type="SUPFAM" id="SSF55120">
    <property type="entry name" value="Pseudouridine synthase"/>
    <property type="match status" value="1"/>
</dbReference>
<evidence type="ECO:0000313" key="7">
    <source>
        <dbReference type="Proteomes" id="UP000051927"/>
    </source>
</evidence>
<sequence>MDIIYQDSYILAVNKPAGIIIHSDGTSHAGERADMCAAETLTDLARVYLENNGCVQQAQDVQALHRLDKDTTGIVLFSLDKETQPLFDELIRSRNVHKTYLAVVKGEFPEGEQDITLPIGRDRHDARRMHVSKTGKAALTHVRRLEVQRRGQSTRSLMLAELGTGRKHQIRVHFSALGFPIVGDGLYGPIARDSMYGRAPSTRTAAFTQASLMLHAYELSFVHPVTGESLVLKTEWPSRFTGWSVQNP</sequence>
<evidence type="ECO:0000313" key="6">
    <source>
        <dbReference type="EMBL" id="KRO02955.1"/>
    </source>
</evidence>
<dbReference type="PANTHER" id="PTHR21600:SF87">
    <property type="entry name" value="RNA PSEUDOURIDYLATE SYNTHASE DOMAIN-CONTAINING PROTEIN 1"/>
    <property type="match status" value="1"/>
</dbReference>
<dbReference type="CDD" id="cd02869">
    <property type="entry name" value="PseudoU_synth_RluA_like"/>
    <property type="match status" value="1"/>
</dbReference>
<dbReference type="EMBL" id="JQCP01000001">
    <property type="protein sequence ID" value="KRO02955.1"/>
    <property type="molecule type" value="Genomic_DNA"/>
</dbReference>
<dbReference type="Pfam" id="PF00849">
    <property type="entry name" value="PseudoU_synth_2"/>
    <property type="match status" value="1"/>
</dbReference>
<comment type="catalytic activity">
    <reaction evidence="1">
        <text>a uridine in RNA = a pseudouridine in RNA</text>
        <dbReference type="Rhea" id="RHEA:48348"/>
        <dbReference type="Rhea" id="RHEA-COMP:12068"/>
        <dbReference type="Rhea" id="RHEA-COMP:12069"/>
        <dbReference type="ChEBI" id="CHEBI:65314"/>
        <dbReference type="ChEBI" id="CHEBI:65315"/>
    </reaction>
</comment>
<dbReference type="Proteomes" id="UP000051927">
    <property type="component" value="Unassembled WGS sequence"/>
</dbReference>
<dbReference type="PANTHER" id="PTHR21600">
    <property type="entry name" value="MITOCHONDRIAL RNA PSEUDOURIDINE SYNTHASE"/>
    <property type="match status" value="1"/>
</dbReference>
<evidence type="ECO:0000256" key="1">
    <source>
        <dbReference type="ARBA" id="ARBA00000073"/>
    </source>
</evidence>